<dbReference type="SUPFAM" id="SSF56349">
    <property type="entry name" value="DNA breaking-rejoining enzymes"/>
    <property type="match status" value="1"/>
</dbReference>
<dbReference type="Proteomes" id="UP000185770">
    <property type="component" value="Unassembled WGS sequence"/>
</dbReference>
<dbReference type="InterPro" id="IPR013762">
    <property type="entry name" value="Integrase-like_cat_sf"/>
</dbReference>
<evidence type="ECO:0000313" key="2">
    <source>
        <dbReference type="EMBL" id="OKB66586.1"/>
    </source>
</evidence>
<name>A0A1Q4P0H9_SERMA</name>
<organism evidence="2 3">
    <name type="scientific">Serratia marcescens</name>
    <dbReference type="NCBI Taxonomy" id="615"/>
    <lineage>
        <taxon>Bacteria</taxon>
        <taxon>Pseudomonadati</taxon>
        <taxon>Pseudomonadota</taxon>
        <taxon>Gammaproteobacteria</taxon>
        <taxon>Enterobacterales</taxon>
        <taxon>Yersiniaceae</taxon>
        <taxon>Serratia</taxon>
    </lineage>
</organism>
<reference evidence="2 3" key="1">
    <citation type="submission" date="2016-09" db="EMBL/GenBank/DDBJ databases">
        <title>Serratia marcescens MSU-97 and epiphytic antimycotic-producing bacteria.</title>
        <authorList>
            <person name="Matilla M.A."/>
        </authorList>
    </citation>
    <scope>NUCLEOTIDE SEQUENCE [LARGE SCALE GENOMIC DNA]</scope>
    <source>
        <strain evidence="2 3">MSU-97</strain>
    </source>
</reference>
<dbReference type="AlphaFoldDB" id="A0A1Q4P0H9"/>
<keyword evidence="1" id="KW-0233">DNA recombination</keyword>
<sequence>MSDNNSLPHELDFITHSFNAGSKLFHSAEWLNSQFDDPVWATRIAQNSKKDTIIDFRVRLNDGLLLTHPRHQSLLESIKSYLCLSSHSLTAGGIQLAPRTIEYRIHTAIGVIDYFLLRSERFQLASHGFKSITPHEVTEFMAVLAVDQYSKSNLYAVREELRSYLRFKSQQVTKQDVQRIISKVPGIAVVDDAGSAHLGLSESEIISARIFLWINGNYKHIPITAGNNGHLFFKHQVSPSSIYTEIYHERTLVTPKFLGLALDELHFDPSEKTFREYPMVPSMALSGDPLPSEAGIDAYRQALKRMEFLKLCGLDHINPQSLAALENKAFLNQLKMKSNGRYRTLPREVIFSSFRNAVEFYFELGQPIIDGYLTLAREADSRRCTLGDFSSSEIGRILPQKLRDIGVRVWDLSSDFRGANRGGGSALFFSRFRANEGLFQLVEVLYGAIWIILSALSARRSGEIRDLVTTTCLVKKSQGYYLQFDLRKRNFGRHRELTLRPIPNVVAQCILSLTELHQKLSTLNSAKASERLFSKPQYREVGLSAMGLADTAKVLNRFSDYFEAQLDSAGRRYYVRTHQMRRFFAMTFFWAGGFGGLDTLRWFLGHTHVEHVYHYITEVVPGEVLRRVGAEYASEALLLRQDNTKDLEKLLNERYGLSSFSIMQSDEVADYIEDLIKEGAFKVEPVFIDTPTGQRHEIIFKIIGDNA</sequence>
<gene>
    <name evidence="2" type="ORF">BHU62_12005</name>
</gene>
<dbReference type="EMBL" id="MJAO01000010">
    <property type="protein sequence ID" value="OKB66586.1"/>
    <property type="molecule type" value="Genomic_DNA"/>
</dbReference>
<dbReference type="InterPro" id="IPR011010">
    <property type="entry name" value="DNA_brk_join_enz"/>
</dbReference>
<dbReference type="RefSeq" id="WP_073532256.1">
    <property type="nucleotide sequence ID" value="NZ_MJAO01000010.1"/>
</dbReference>
<dbReference type="GO" id="GO:0003677">
    <property type="term" value="F:DNA binding"/>
    <property type="evidence" value="ECO:0007669"/>
    <property type="project" value="InterPro"/>
</dbReference>
<accession>A0A1Q4P0H9</accession>
<comment type="caution">
    <text evidence="2">The sequence shown here is derived from an EMBL/GenBank/DDBJ whole genome shotgun (WGS) entry which is preliminary data.</text>
</comment>
<protein>
    <submittedName>
        <fullName evidence="2">Uncharacterized protein</fullName>
    </submittedName>
</protein>
<dbReference type="GO" id="GO:0006310">
    <property type="term" value="P:DNA recombination"/>
    <property type="evidence" value="ECO:0007669"/>
    <property type="project" value="UniProtKB-KW"/>
</dbReference>
<dbReference type="Gene3D" id="1.10.443.10">
    <property type="entry name" value="Intergrase catalytic core"/>
    <property type="match status" value="1"/>
</dbReference>
<dbReference type="OrthoDB" id="8914001at2"/>
<proteinExistence type="predicted"/>
<evidence type="ECO:0000256" key="1">
    <source>
        <dbReference type="ARBA" id="ARBA00023172"/>
    </source>
</evidence>
<dbReference type="GO" id="GO:0015074">
    <property type="term" value="P:DNA integration"/>
    <property type="evidence" value="ECO:0007669"/>
    <property type="project" value="InterPro"/>
</dbReference>
<evidence type="ECO:0000313" key="3">
    <source>
        <dbReference type="Proteomes" id="UP000185770"/>
    </source>
</evidence>